<feature type="transmembrane region" description="Helical" evidence="1">
    <location>
        <begin position="290"/>
        <end position="308"/>
    </location>
</feature>
<organism evidence="2 3">
    <name type="scientific">Bradyrhizobium shewense</name>
    <dbReference type="NCBI Taxonomy" id="1761772"/>
    <lineage>
        <taxon>Bacteria</taxon>
        <taxon>Pseudomonadati</taxon>
        <taxon>Pseudomonadota</taxon>
        <taxon>Alphaproteobacteria</taxon>
        <taxon>Hyphomicrobiales</taxon>
        <taxon>Nitrobacteraceae</taxon>
        <taxon>Bradyrhizobium</taxon>
    </lineage>
</organism>
<sequence length="540" mass="57925">MAVVDQYDCPDKTGRESSGHLGADAWIQPSTAAMLVWLGLLAMEIIAVLALCDFRLFFTLDDAYIHLAVADQILSGGYGVNAGEYSSPSSSIIWPYFLALTEALHLGAFGPLLINAAAAGATILAIMRLLEASGLFDGVGERLFACMIALLLIFSTSAVALPMTGMEHSAHVWASIVTFAGLVAAARGFAPTSLHFLALVLLPLIRFEGIAFAGAAIVAFALLDQRRFAAGAALVIIVTLSGYVVLMASRGLPLLPSSVLLKGYLTTLDQPASELPAIVRNMLRSVMTSYGLRLIALGLAVAWCASLLRADRKVLIVLLTVIVAVGAHLACGQYGWFNRYEVYIMALAATALLWGVAQLKPRLSRLQWSRVKIGVVFGLGTAAIPYMTAAVVTPVGASDIYEQQYQMARFAQSFYRDAVGVNDLGLVAYGNTKYTLDLWGLGSEQVRKARMAGDYGPAEMAALAHDYDVGLIMIYEGWFEKGVPSSWTKVAVLQTRSVTLSRQNVDFYRTPLADAAAVDAALRAFKATLPSRDRLDIIAP</sequence>
<dbReference type="AlphaFoldDB" id="A0A1C3UVB4"/>
<evidence type="ECO:0008006" key="4">
    <source>
        <dbReference type="Google" id="ProtNLM"/>
    </source>
</evidence>
<keyword evidence="1" id="KW-0472">Membrane</keyword>
<feature type="transmembrane region" description="Helical" evidence="1">
    <location>
        <begin position="228"/>
        <end position="248"/>
    </location>
</feature>
<name>A0A1C3UVB4_9BRAD</name>
<feature type="transmembrane region" description="Helical" evidence="1">
    <location>
        <begin position="112"/>
        <end position="130"/>
    </location>
</feature>
<evidence type="ECO:0000313" key="2">
    <source>
        <dbReference type="EMBL" id="SCB19430.1"/>
    </source>
</evidence>
<keyword evidence="1" id="KW-1133">Transmembrane helix</keyword>
<dbReference type="EMBL" id="FMAI01000002">
    <property type="protein sequence ID" value="SCB19430.1"/>
    <property type="molecule type" value="Genomic_DNA"/>
</dbReference>
<keyword evidence="3" id="KW-1185">Reference proteome</keyword>
<protein>
    <recommendedName>
        <fullName evidence="4">4-amino-4-deoxy-L-arabinose transferase</fullName>
    </recommendedName>
</protein>
<feature type="transmembrane region" description="Helical" evidence="1">
    <location>
        <begin position="315"/>
        <end position="336"/>
    </location>
</feature>
<evidence type="ECO:0000256" key="1">
    <source>
        <dbReference type="SAM" id="Phobius"/>
    </source>
</evidence>
<feature type="transmembrane region" description="Helical" evidence="1">
    <location>
        <begin position="342"/>
        <end position="359"/>
    </location>
</feature>
<gene>
    <name evidence="2" type="ORF">GA0061098_1002477</name>
</gene>
<dbReference type="Proteomes" id="UP000199184">
    <property type="component" value="Unassembled WGS sequence"/>
</dbReference>
<feature type="transmembrane region" description="Helical" evidence="1">
    <location>
        <begin position="142"/>
        <end position="163"/>
    </location>
</feature>
<keyword evidence="1" id="KW-0812">Transmembrane</keyword>
<feature type="transmembrane region" description="Helical" evidence="1">
    <location>
        <begin position="170"/>
        <end position="190"/>
    </location>
</feature>
<feature type="transmembrane region" description="Helical" evidence="1">
    <location>
        <begin position="196"/>
        <end position="221"/>
    </location>
</feature>
<feature type="transmembrane region" description="Helical" evidence="1">
    <location>
        <begin position="371"/>
        <end position="392"/>
    </location>
</feature>
<dbReference type="RefSeq" id="WP_245323175.1">
    <property type="nucleotide sequence ID" value="NZ_FMAI01000002.1"/>
</dbReference>
<evidence type="ECO:0000313" key="3">
    <source>
        <dbReference type="Proteomes" id="UP000199184"/>
    </source>
</evidence>
<feature type="transmembrane region" description="Helical" evidence="1">
    <location>
        <begin position="34"/>
        <end position="58"/>
    </location>
</feature>
<accession>A0A1C3UVB4</accession>
<proteinExistence type="predicted"/>
<reference evidence="3" key="1">
    <citation type="submission" date="2016-08" db="EMBL/GenBank/DDBJ databases">
        <authorList>
            <person name="Varghese N."/>
            <person name="Submissions Spin"/>
        </authorList>
    </citation>
    <scope>NUCLEOTIDE SEQUENCE [LARGE SCALE GENOMIC DNA]</scope>
    <source>
        <strain evidence="3">ERR11</strain>
    </source>
</reference>